<feature type="coiled-coil region" evidence="1">
    <location>
        <begin position="33"/>
        <end position="81"/>
    </location>
</feature>
<name>A0A9N9AXJ7_9GLOM</name>
<evidence type="ECO:0000256" key="1">
    <source>
        <dbReference type="SAM" id="Coils"/>
    </source>
</evidence>
<accession>A0A9N9AXJ7</accession>
<comment type="caution">
    <text evidence="2">The sequence shown here is derived from an EMBL/GenBank/DDBJ whole genome shotgun (WGS) entry which is preliminary data.</text>
</comment>
<gene>
    <name evidence="2" type="ORF">POCULU_LOCUS4769</name>
</gene>
<sequence length="404" mass="46728">MYEEINVKYHVATGRYIPIDNRSALPSEKDIELRRLRSLNAELRKHNAILRERVVSLEKKVDKLAKQKEAFKEEASRYQSALGDATSHIFKEDDPNNPIFLKRHIHALEKKLDNIARTKGAMITINASEATKLVNRYLHPYKIRRADVDRVLIKAAFKRVITEKILKKTAVAHKNAMLPTSNKETSALEFDIAQTTEALCAMITQFIYDNQINDNIADLIPDKIRQQTYSLLGTHAFTNMNQPFIQETSAEVLNVLAKYRTNKKDTQERLFLQTMDTIRTLIRVLYFRPKVFGNSRVEFVESGIEFDDALMRGAQLYEDDTEESVLVALCSLPMVYKEQKKDDDIIYVKAKVSLREKNDERFELKTGDEVEEVDSDEEEIVVVLMNGSDNDDKRERRLKVRIRG</sequence>
<keyword evidence="1" id="KW-0175">Coiled coil</keyword>
<dbReference type="Proteomes" id="UP000789572">
    <property type="component" value="Unassembled WGS sequence"/>
</dbReference>
<evidence type="ECO:0000313" key="2">
    <source>
        <dbReference type="EMBL" id="CAG8545888.1"/>
    </source>
</evidence>
<reference evidence="2" key="1">
    <citation type="submission" date="2021-06" db="EMBL/GenBank/DDBJ databases">
        <authorList>
            <person name="Kallberg Y."/>
            <person name="Tangrot J."/>
            <person name="Rosling A."/>
        </authorList>
    </citation>
    <scope>NUCLEOTIDE SEQUENCE</scope>
    <source>
        <strain evidence="2">IA702</strain>
    </source>
</reference>
<dbReference type="EMBL" id="CAJVPJ010000646">
    <property type="protein sequence ID" value="CAG8545888.1"/>
    <property type="molecule type" value="Genomic_DNA"/>
</dbReference>
<dbReference type="AlphaFoldDB" id="A0A9N9AXJ7"/>
<dbReference type="OrthoDB" id="2428093at2759"/>
<organism evidence="2 3">
    <name type="scientific">Paraglomus occultum</name>
    <dbReference type="NCBI Taxonomy" id="144539"/>
    <lineage>
        <taxon>Eukaryota</taxon>
        <taxon>Fungi</taxon>
        <taxon>Fungi incertae sedis</taxon>
        <taxon>Mucoromycota</taxon>
        <taxon>Glomeromycotina</taxon>
        <taxon>Glomeromycetes</taxon>
        <taxon>Paraglomerales</taxon>
        <taxon>Paraglomeraceae</taxon>
        <taxon>Paraglomus</taxon>
    </lineage>
</organism>
<evidence type="ECO:0000313" key="3">
    <source>
        <dbReference type="Proteomes" id="UP000789572"/>
    </source>
</evidence>
<proteinExistence type="predicted"/>
<protein>
    <submittedName>
        <fullName evidence="2">10472_t:CDS:1</fullName>
    </submittedName>
</protein>
<keyword evidence="3" id="KW-1185">Reference proteome</keyword>